<name>A0A2U3KRZ4_9BACT</name>
<dbReference type="AlphaFoldDB" id="A0A2U3KRZ4"/>
<evidence type="ECO:0000313" key="3">
    <source>
        <dbReference type="Proteomes" id="UP000238701"/>
    </source>
</evidence>
<organism evidence="2 3">
    <name type="scientific">Candidatus Sulfotelmatobacter kueseliae</name>
    <dbReference type="NCBI Taxonomy" id="2042962"/>
    <lineage>
        <taxon>Bacteria</taxon>
        <taxon>Pseudomonadati</taxon>
        <taxon>Acidobacteriota</taxon>
        <taxon>Terriglobia</taxon>
        <taxon>Terriglobales</taxon>
        <taxon>Candidatus Korobacteraceae</taxon>
        <taxon>Candidatus Sulfotelmatobacter</taxon>
    </lineage>
</organism>
<gene>
    <name evidence="2" type="ORF">SBA1_460011</name>
</gene>
<dbReference type="EMBL" id="OMOD01000140">
    <property type="protein sequence ID" value="SPF42414.1"/>
    <property type="molecule type" value="Genomic_DNA"/>
</dbReference>
<dbReference type="Proteomes" id="UP000238701">
    <property type="component" value="Unassembled WGS sequence"/>
</dbReference>
<proteinExistence type="predicted"/>
<protein>
    <submittedName>
        <fullName evidence="2">Uncharacterized protein</fullName>
    </submittedName>
</protein>
<feature type="region of interest" description="Disordered" evidence="1">
    <location>
        <begin position="23"/>
        <end position="46"/>
    </location>
</feature>
<accession>A0A2U3KRZ4</accession>
<evidence type="ECO:0000313" key="2">
    <source>
        <dbReference type="EMBL" id="SPF42414.1"/>
    </source>
</evidence>
<reference evidence="3" key="1">
    <citation type="submission" date="2018-02" db="EMBL/GenBank/DDBJ databases">
        <authorList>
            <person name="Hausmann B."/>
        </authorList>
    </citation>
    <scope>NUCLEOTIDE SEQUENCE [LARGE SCALE GENOMIC DNA]</scope>
    <source>
        <strain evidence="3">Peat soil MAG SbA1</strain>
    </source>
</reference>
<evidence type="ECO:0000256" key="1">
    <source>
        <dbReference type="SAM" id="MobiDB-lite"/>
    </source>
</evidence>
<sequence>MPHPIRPDALPFAVFDGRVHPTTCTRPALDNSPPQRLELALDRPKC</sequence>